<dbReference type="OrthoDB" id="9796518at2"/>
<dbReference type="EMBL" id="LT630450">
    <property type="protein sequence ID" value="SFV73263.1"/>
    <property type="molecule type" value="Genomic_DNA"/>
</dbReference>
<dbReference type="KEGG" id="dpg:DESPIGER_1418"/>
<reference evidence="2" key="1">
    <citation type="submission" date="2016-10" db="EMBL/GenBank/DDBJ databases">
        <authorList>
            <person name="Wegmann U."/>
        </authorList>
    </citation>
    <scope>NUCLEOTIDE SEQUENCE [LARGE SCALE GENOMIC DNA]</scope>
</reference>
<accession>A0A1K1LEX7</accession>
<protein>
    <submittedName>
        <fullName evidence="1">Uncharacterized protein</fullName>
    </submittedName>
</protein>
<organism evidence="1 2">
    <name type="scientific">Desulfovibrio piger</name>
    <dbReference type="NCBI Taxonomy" id="901"/>
    <lineage>
        <taxon>Bacteria</taxon>
        <taxon>Pseudomonadati</taxon>
        <taxon>Thermodesulfobacteriota</taxon>
        <taxon>Desulfovibrionia</taxon>
        <taxon>Desulfovibrionales</taxon>
        <taxon>Desulfovibrionaceae</taxon>
        <taxon>Desulfovibrio</taxon>
    </lineage>
</organism>
<evidence type="ECO:0000313" key="1">
    <source>
        <dbReference type="EMBL" id="SFV73263.1"/>
    </source>
</evidence>
<gene>
    <name evidence="1" type="ORF">DESPIGER_1418</name>
</gene>
<dbReference type="RefSeq" id="WP_072334785.1">
    <property type="nucleotide sequence ID" value="NZ_LT630450.1"/>
</dbReference>
<sequence>MADIVSIRHNDELLALIIPAAYRADGIQFFTPGTFSQQLGYMNHPQGHEILPHDHNPVPRTVEWTQEVLFVRSGKVRMDIYAPGSRTYLESRILRPGDVVLLAHGGHGFAMLEPSEMIEVKQGPYAGEQDKERFASVPVGQIRIRG</sequence>
<keyword evidence="2" id="KW-1185">Reference proteome</keyword>
<dbReference type="InterPro" id="IPR011051">
    <property type="entry name" value="RmlC_Cupin_sf"/>
</dbReference>
<dbReference type="Proteomes" id="UP000186323">
    <property type="component" value="Chromosome I"/>
</dbReference>
<dbReference type="AlphaFoldDB" id="A0A1K1LEX7"/>
<proteinExistence type="predicted"/>
<dbReference type="SUPFAM" id="SSF51182">
    <property type="entry name" value="RmlC-like cupins"/>
    <property type="match status" value="1"/>
</dbReference>
<evidence type="ECO:0000313" key="2">
    <source>
        <dbReference type="Proteomes" id="UP000186323"/>
    </source>
</evidence>
<name>A0A1K1LEX7_9BACT</name>